<feature type="transmembrane region" description="Helical" evidence="5">
    <location>
        <begin position="106"/>
        <end position="122"/>
    </location>
</feature>
<name>A0AAU9KNZ0_9CILI</name>
<dbReference type="GO" id="GO:0016020">
    <property type="term" value="C:membrane"/>
    <property type="evidence" value="ECO:0007669"/>
    <property type="project" value="UniProtKB-SubCell"/>
</dbReference>
<reference evidence="6" key="1">
    <citation type="submission" date="2021-09" db="EMBL/GenBank/DDBJ databases">
        <authorList>
            <consortium name="AG Swart"/>
            <person name="Singh M."/>
            <person name="Singh A."/>
            <person name="Seah K."/>
            <person name="Emmerich C."/>
        </authorList>
    </citation>
    <scope>NUCLEOTIDE SEQUENCE</scope>
    <source>
        <strain evidence="6">ATCC30299</strain>
    </source>
</reference>
<proteinExistence type="predicted"/>
<evidence type="ECO:0000256" key="2">
    <source>
        <dbReference type="ARBA" id="ARBA00022692"/>
    </source>
</evidence>
<evidence type="ECO:0000313" key="6">
    <source>
        <dbReference type="EMBL" id="CAG9335038.1"/>
    </source>
</evidence>
<evidence type="ECO:0000256" key="3">
    <source>
        <dbReference type="ARBA" id="ARBA00022989"/>
    </source>
</evidence>
<accession>A0AAU9KNZ0</accession>
<organism evidence="6 7">
    <name type="scientific">Blepharisma stoltei</name>
    <dbReference type="NCBI Taxonomy" id="1481888"/>
    <lineage>
        <taxon>Eukaryota</taxon>
        <taxon>Sar</taxon>
        <taxon>Alveolata</taxon>
        <taxon>Ciliophora</taxon>
        <taxon>Postciliodesmatophora</taxon>
        <taxon>Heterotrichea</taxon>
        <taxon>Heterotrichida</taxon>
        <taxon>Blepharismidae</taxon>
        <taxon>Blepharisma</taxon>
    </lineage>
</organism>
<feature type="transmembrane region" description="Helical" evidence="5">
    <location>
        <begin position="17"/>
        <end position="37"/>
    </location>
</feature>
<keyword evidence="4 5" id="KW-0472">Membrane</keyword>
<evidence type="ECO:0000256" key="4">
    <source>
        <dbReference type="ARBA" id="ARBA00023136"/>
    </source>
</evidence>
<feature type="transmembrane region" description="Helical" evidence="5">
    <location>
        <begin position="43"/>
        <end position="62"/>
    </location>
</feature>
<comment type="caution">
    <text evidence="6">The sequence shown here is derived from an EMBL/GenBank/DDBJ whole genome shotgun (WGS) entry which is preliminary data.</text>
</comment>
<dbReference type="PANTHER" id="PTHR28128:SF1">
    <property type="entry name" value="GOLGI APPARATUS MEMBRANE PROTEIN TVP15"/>
    <property type="match status" value="1"/>
</dbReference>
<dbReference type="PANTHER" id="PTHR28128">
    <property type="entry name" value="GOLGI APPARATUS MEMBRANE PROTEIN TVP15"/>
    <property type="match status" value="1"/>
</dbReference>
<keyword evidence="2 5" id="KW-0812">Transmembrane</keyword>
<keyword evidence="3 5" id="KW-1133">Transmembrane helix</keyword>
<dbReference type="InterPro" id="IPR013714">
    <property type="entry name" value="Golgi_TVP15"/>
</dbReference>
<evidence type="ECO:0000256" key="5">
    <source>
        <dbReference type="SAM" id="Phobius"/>
    </source>
</evidence>
<evidence type="ECO:0000313" key="7">
    <source>
        <dbReference type="Proteomes" id="UP001162131"/>
    </source>
</evidence>
<protein>
    <recommendedName>
        <fullName evidence="8">COPI associated protein</fullName>
    </recommendedName>
</protein>
<dbReference type="EMBL" id="CAJZBQ010000060">
    <property type="protein sequence ID" value="CAG9335038.1"/>
    <property type="molecule type" value="Genomic_DNA"/>
</dbReference>
<evidence type="ECO:0000256" key="1">
    <source>
        <dbReference type="ARBA" id="ARBA00004141"/>
    </source>
</evidence>
<dbReference type="AlphaFoldDB" id="A0AAU9KNZ0"/>
<dbReference type="Pfam" id="PF08507">
    <property type="entry name" value="COPI_assoc"/>
    <property type="match status" value="1"/>
</dbReference>
<sequence length="150" mass="17469">MVGQILNDQRLSLMMKILSCVCGFGMIILGIMVYVYYSDIKNFVQFIMALYFMIFGVLGMAAEFPVKYISRFFSFMKKYFGKGLYFIFMGTISFSVTYWWQIIISLLNIMLGILYIVFHFKLKDKLIEEGYDVKEKSEEPAREAAPPSQV</sequence>
<keyword evidence="7" id="KW-1185">Reference proteome</keyword>
<evidence type="ECO:0008006" key="8">
    <source>
        <dbReference type="Google" id="ProtNLM"/>
    </source>
</evidence>
<dbReference type="Proteomes" id="UP001162131">
    <property type="component" value="Unassembled WGS sequence"/>
</dbReference>
<gene>
    <name evidence="6" type="ORF">BSTOLATCC_MIC62619</name>
</gene>
<comment type="subcellular location">
    <subcellularLocation>
        <location evidence="1">Membrane</location>
        <topology evidence="1">Multi-pass membrane protein</topology>
    </subcellularLocation>
</comment>